<evidence type="ECO:0000259" key="2">
    <source>
        <dbReference type="Pfam" id="PF01261"/>
    </source>
</evidence>
<keyword evidence="1" id="KW-0119">Carbohydrate metabolism</keyword>
<dbReference type="GO" id="GO:0016853">
    <property type="term" value="F:isomerase activity"/>
    <property type="evidence" value="ECO:0007669"/>
    <property type="project" value="UniProtKB-KW"/>
</dbReference>
<dbReference type="PANTHER" id="PTHR12110:SF41">
    <property type="entry name" value="INOSOSE DEHYDRATASE"/>
    <property type="match status" value="1"/>
</dbReference>
<dbReference type="SUPFAM" id="SSF51658">
    <property type="entry name" value="Xylose isomerase-like"/>
    <property type="match status" value="1"/>
</dbReference>
<accession>A0A2T0YR88</accession>
<comment type="caution">
    <text evidence="3">The sequence shown here is derived from an EMBL/GenBank/DDBJ whole genome shotgun (WGS) entry which is preliminary data.</text>
</comment>
<protein>
    <submittedName>
        <fullName evidence="3">Sugar phosphate isomerase/epimerase</fullName>
    </submittedName>
</protein>
<evidence type="ECO:0000256" key="1">
    <source>
        <dbReference type="ARBA" id="ARBA00023277"/>
    </source>
</evidence>
<gene>
    <name evidence="3" type="ORF">BCL67_10478</name>
</gene>
<dbReference type="InterPro" id="IPR036237">
    <property type="entry name" value="Xyl_isomerase-like_sf"/>
</dbReference>
<sequence length="318" mass="35318">MFTAASWPIAGNMLAFGGKTSEGVPVWQASVTYWSDCLRQMRELGFDHIDPTDAWLPLQKLSPARLEEFKKVLADEGLKISSISMTRNSVIDREHGEANLADAHRLIDIAPEFGATIVNTGFMQALTPAQEQALWFWLAEGHHDDPALRPLAVERIRELGDHAQANGIELSLEMYEDTFLGTADEAVAFHADVNHPSVGLNPDLGNFIRLHRPMPAYEEMFEKVLPHANFWHIKNYTRDEDPAVGGYSSTPMPLKYGVINYRKIIRRALELGYSGPFCCEHYGSDSIGVCAENSSYIRQILTSAENSPLLGATQAESG</sequence>
<dbReference type="RefSeq" id="WP_106122209.1">
    <property type="nucleotide sequence ID" value="NZ_PVTY01000004.1"/>
</dbReference>
<dbReference type="InterPro" id="IPR013022">
    <property type="entry name" value="Xyl_isomerase-like_TIM-brl"/>
</dbReference>
<evidence type="ECO:0000313" key="4">
    <source>
        <dbReference type="Proteomes" id="UP000238217"/>
    </source>
</evidence>
<dbReference type="Proteomes" id="UP000238217">
    <property type="component" value="Unassembled WGS sequence"/>
</dbReference>
<feature type="domain" description="Xylose isomerase-like TIM barrel" evidence="2">
    <location>
        <begin position="39"/>
        <end position="284"/>
    </location>
</feature>
<dbReference type="PANTHER" id="PTHR12110">
    <property type="entry name" value="HYDROXYPYRUVATE ISOMERASE"/>
    <property type="match status" value="1"/>
</dbReference>
<name>A0A2T0YR88_9MICC</name>
<reference evidence="3 4" key="1">
    <citation type="submission" date="2018-03" db="EMBL/GenBank/DDBJ databases">
        <title>Comparative analysis of microorganisms from saline springs in Andes Mountain Range, Colombia.</title>
        <authorList>
            <person name="Rubin E."/>
        </authorList>
    </citation>
    <scope>NUCLEOTIDE SEQUENCE [LARGE SCALE GENOMIC DNA]</scope>
    <source>
        <strain evidence="3 4">CG 35</strain>
    </source>
</reference>
<keyword evidence="4" id="KW-1185">Reference proteome</keyword>
<dbReference type="Gene3D" id="3.20.20.150">
    <property type="entry name" value="Divalent-metal-dependent TIM barrel enzymes"/>
    <property type="match status" value="1"/>
</dbReference>
<dbReference type="OrthoDB" id="3325478at2"/>
<evidence type="ECO:0000313" key="3">
    <source>
        <dbReference type="EMBL" id="PRZ17729.1"/>
    </source>
</evidence>
<organism evidence="3 4">
    <name type="scientific">Nesterenkonia sandarakina</name>
    <dbReference type="NCBI Taxonomy" id="272918"/>
    <lineage>
        <taxon>Bacteria</taxon>
        <taxon>Bacillati</taxon>
        <taxon>Actinomycetota</taxon>
        <taxon>Actinomycetes</taxon>
        <taxon>Micrococcales</taxon>
        <taxon>Micrococcaceae</taxon>
        <taxon>Nesterenkonia</taxon>
    </lineage>
</organism>
<dbReference type="AlphaFoldDB" id="A0A2T0YR88"/>
<dbReference type="EMBL" id="PVTY01000004">
    <property type="protein sequence ID" value="PRZ17729.1"/>
    <property type="molecule type" value="Genomic_DNA"/>
</dbReference>
<dbReference type="Pfam" id="PF01261">
    <property type="entry name" value="AP_endonuc_2"/>
    <property type="match status" value="1"/>
</dbReference>
<proteinExistence type="predicted"/>
<dbReference type="InterPro" id="IPR050312">
    <property type="entry name" value="IolE/XylAMocC-like"/>
</dbReference>
<keyword evidence="3" id="KW-0413">Isomerase</keyword>